<sequence>MPTERFRRGAARLAEMGGDIDNIVAPLADVAPDLARLVGEFAFGDLYTRPGLDLPHRQLVTIAALVTLGDTERQLRFHIAAALEVGVTPRQVVETIIHLLAFAGNPRVFNAMLVARAVFAERDLLPLTDQPPVDPAG</sequence>
<dbReference type="Gene3D" id="1.20.1290.10">
    <property type="entry name" value="AhpD-like"/>
    <property type="match status" value="1"/>
</dbReference>
<evidence type="ECO:0000313" key="3">
    <source>
        <dbReference type="Proteomes" id="UP000199051"/>
    </source>
</evidence>
<dbReference type="STRING" id="155974.SAMN04487818_101695"/>
<dbReference type="SUPFAM" id="SSF69118">
    <property type="entry name" value="AhpD-like"/>
    <property type="match status" value="1"/>
</dbReference>
<dbReference type="InterPro" id="IPR029032">
    <property type="entry name" value="AhpD-like"/>
</dbReference>
<keyword evidence="3" id="KW-1185">Reference proteome</keyword>
<dbReference type="Proteomes" id="UP000199051">
    <property type="component" value="Unassembled WGS sequence"/>
</dbReference>
<feature type="domain" description="Carboxymuconolactone decarboxylase-like" evidence="1">
    <location>
        <begin position="32"/>
        <end position="116"/>
    </location>
</feature>
<dbReference type="GO" id="GO:0051920">
    <property type="term" value="F:peroxiredoxin activity"/>
    <property type="evidence" value="ECO:0007669"/>
    <property type="project" value="InterPro"/>
</dbReference>
<name>A0A1H9LPM0_9PSEU</name>
<dbReference type="AlphaFoldDB" id="A0A1H9LPM0"/>
<dbReference type="PANTHER" id="PTHR33570">
    <property type="entry name" value="4-CARBOXYMUCONOLACTONE DECARBOXYLASE FAMILY PROTEIN"/>
    <property type="match status" value="1"/>
</dbReference>
<dbReference type="RefSeq" id="WP_092774887.1">
    <property type="nucleotide sequence ID" value="NZ_FOGI01000001.1"/>
</dbReference>
<organism evidence="2 3">
    <name type="scientific">Actinokineospora terrae</name>
    <dbReference type="NCBI Taxonomy" id="155974"/>
    <lineage>
        <taxon>Bacteria</taxon>
        <taxon>Bacillati</taxon>
        <taxon>Actinomycetota</taxon>
        <taxon>Actinomycetes</taxon>
        <taxon>Pseudonocardiales</taxon>
        <taxon>Pseudonocardiaceae</taxon>
        <taxon>Actinokineospora</taxon>
    </lineage>
</organism>
<dbReference type="PANTHER" id="PTHR33570:SF10">
    <property type="entry name" value="GAMMA-CARBOXYMUCONOLACTONE DECARBOXYLASE"/>
    <property type="match status" value="1"/>
</dbReference>
<proteinExistence type="predicted"/>
<protein>
    <submittedName>
        <fullName evidence="2">4-carboxymuconolactone decarboxylase</fullName>
    </submittedName>
</protein>
<reference evidence="3" key="1">
    <citation type="submission" date="2016-10" db="EMBL/GenBank/DDBJ databases">
        <authorList>
            <person name="Varghese N."/>
            <person name="Submissions S."/>
        </authorList>
    </citation>
    <scope>NUCLEOTIDE SEQUENCE [LARGE SCALE GENOMIC DNA]</scope>
    <source>
        <strain evidence="3">DSM 44260</strain>
    </source>
</reference>
<dbReference type="Pfam" id="PF02627">
    <property type="entry name" value="CMD"/>
    <property type="match status" value="1"/>
</dbReference>
<evidence type="ECO:0000313" key="2">
    <source>
        <dbReference type="EMBL" id="SER13452.1"/>
    </source>
</evidence>
<evidence type="ECO:0000259" key="1">
    <source>
        <dbReference type="Pfam" id="PF02627"/>
    </source>
</evidence>
<accession>A0A1H9LPM0</accession>
<dbReference type="EMBL" id="FOGI01000001">
    <property type="protein sequence ID" value="SER13452.1"/>
    <property type="molecule type" value="Genomic_DNA"/>
</dbReference>
<gene>
    <name evidence="2" type="ORF">SAMN04487818_101695</name>
</gene>
<dbReference type="InterPro" id="IPR052512">
    <property type="entry name" value="4CMD/NDH-1_regulator"/>
</dbReference>
<dbReference type="InterPro" id="IPR003779">
    <property type="entry name" value="CMD-like"/>
</dbReference>